<dbReference type="GeneID" id="108979121"/>
<dbReference type="AlphaFoldDB" id="A0A2I4DDN9"/>
<protein>
    <submittedName>
        <fullName evidence="3">Uncharacterized protein LOC108979121</fullName>
    </submittedName>
</protein>
<dbReference type="OrthoDB" id="1743559at2759"/>
<gene>
    <name evidence="3" type="primary">LOC108979121</name>
</gene>
<dbReference type="Proteomes" id="UP000235220">
    <property type="component" value="Chromosome 7"/>
</dbReference>
<dbReference type="Gramene" id="Jr07_09190_p1">
    <property type="protein sequence ID" value="cds.Jr07_09190_p1"/>
    <property type="gene ID" value="Jr07_09190"/>
</dbReference>
<sequence>MVKHCIVGRVLSENNVSNEAFRVTMSQIWRLEGCVCFKELGDQCFLIELQNMANKDKILSGRPWFFDRSLLTLLEVDEAVSINALHFGFKAFWVQLHNLPLATMTEEVGEQFAASIGHV</sequence>
<evidence type="ECO:0000313" key="3">
    <source>
        <dbReference type="RefSeq" id="XP_018805259.1"/>
    </source>
</evidence>
<organism evidence="2 3">
    <name type="scientific">Juglans regia</name>
    <name type="common">English walnut</name>
    <dbReference type="NCBI Taxonomy" id="51240"/>
    <lineage>
        <taxon>Eukaryota</taxon>
        <taxon>Viridiplantae</taxon>
        <taxon>Streptophyta</taxon>
        <taxon>Embryophyta</taxon>
        <taxon>Tracheophyta</taxon>
        <taxon>Spermatophyta</taxon>
        <taxon>Magnoliopsida</taxon>
        <taxon>eudicotyledons</taxon>
        <taxon>Gunneridae</taxon>
        <taxon>Pentapetalae</taxon>
        <taxon>rosids</taxon>
        <taxon>fabids</taxon>
        <taxon>Fagales</taxon>
        <taxon>Juglandaceae</taxon>
        <taxon>Juglans</taxon>
    </lineage>
</organism>
<keyword evidence="2" id="KW-1185">Reference proteome</keyword>
<evidence type="ECO:0000259" key="1">
    <source>
        <dbReference type="Pfam" id="PF14111"/>
    </source>
</evidence>
<dbReference type="Pfam" id="PF14111">
    <property type="entry name" value="DUF4283"/>
    <property type="match status" value="1"/>
</dbReference>
<dbReference type="PANTHER" id="PTHR31286:SF62">
    <property type="entry name" value="ZINC FINGER, CCHC-TYPE-LIKE PROTEIN"/>
    <property type="match status" value="1"/>
</dbReference>
<feature type="domain" description="DUF4283" evidence="1">
    <location>
        <begin position="3"/>
        <end position="75"/>
    </location>
</feature>
<reference evidence="3" key="1">
    <citation type="submission" date="2025-08" db="UniProtKB">
        <authorList>
            <consortium name="RefSeq"/>
        </authorList>
    </citation>
    <scope>IDENTIFICATION</scope>
    <source>
        <tissue evidence="3">Leaves</tissue>
    </source>
</reference>
<dbReference type="InterPro" id="IPR025558">
    <property type="entry name" value="DUF4283"/>
</dbReference>
<proteinExistence type="predicted"/>
<dbReference type="RefSeq" id="XP_018805259.1">
    <property type="nucleotide sequence ID" value="XM_018949714.1"/>
</dbReference>
<evidence type="ECO:0000313" key="2">
    <source>
        <dbReference type="Proteomes" id="UP000235220"/>
    </source>
</evidence>
<dbReference type="KEGG" id="jre:108979121"/>
<name>A0A2I4DDN9_JUGRE</name>
<dbReference type="InterPro" id="IPR040256">
    <property type="entry name" value="At4g02000-like"/>
</dbReference>
<dbReference type="PANTHER" id="PTHR31286">
    <property type="entry name" value="GLYCINE-RICH CELL WALL STRUCTURAL PROTEIN 1.8-LIKE"/>
    <property type="match status" value="1"/>
</dbReference>
<accession>A0A2I4DDN9</accession>